<evidence type="ECO:0000313" key="2">
    <source>
        <dbReference type="EMBL" id="MCD7462903.1"/>
    </source>
</evidence>
<sequence length="176" mass="19315">MVVDITKMRDETLVPVHCHLRFLMSVGGKTNVEGVHPDIPLSATDLSTVMPLPPATSEAPQAKLAPQGANSCIRAPYSTSPWPESRVIVLESSSDHSEVKYLREILMRQRAPPPKAPTPIASPTKGPTRPRNLIKMQLVNEKGETEEEYLQEEDDLGMDPVKATQICAAKIKTLPD</sequence>
<reference evidence="2 3" key="1">
    <citation type="journal article" date="2021" name="BMC Genomics">
        <title>Datura genome reveals duplications of psychoactive alkaloid biosynthetic genes and high mutation rate following tissue culture.</title>
        <authorList>
            <person name="Rajewski A."/>
            <person name="Carter-House D."/>
            <person name="Stajich J."/>
            <person name="Litt A."/>
        </authorList>
    </citation>
    <scope>NUCLEOTIDE SEQUENCE [LARGE SCALE GENOMIC DNA]</scope>
    <source>
        <strain evidence="2">AR-01</strain>
    </source>
</reference>
<gene>
    <name evidence="2" type="ORF">HAX54_049611</name>
</gene>
<evidence type="ECO:0000256" key="1">
    <source>
        <dbReference type="SAM" id="MobiDB-lite"/>
    </source>
</evidence>
<keyword evidence="3" id="KW-1185">Reference proteome</keyword>
<organism evidence="2 3">
    <name type="scientific">Datura stramonium</name>
    <name type="common">Jimsonweed</name>
    <name type="synonym">Common thornapple</name>
    <dbReference type="NCBI Taxonomy" id="4076"/>
    <lineage>
        <taxon>Eukaryota</taxon>
        <taxon>Viridiplantae</taxon>
        <taxon>Streptophyta</taxon>
        <taxon>Embryophyta</taxon>
        <taxon>Tracheophyta</taxon>
        <taxon>Spermatophyta</taxon>
        <taxon>Magnoliopsida</taxon>
        <taxon>eudicotyledons</taxon>
        <taxon>Gunneridae</taxon>
        <taxon>Pentapetalae</taxon>
        <taxon>asterids</taxon>
        <taxon>lamiids</taxon>
        <taxon>Solanales</taxon>
        <taxon>Solanaceae</taxon>
        <taxon>Solanoideae</taxon>
        <taxon>Datureae</taxon>
        <taxon>Datura</taxon>
    </lineage>
</organism>
<evidence type="ECO:0000313" key="3">
    <source>
        <dbReference type="Proteomes" id="UP000823775"/>
    </source>
</evidence>
<feature type="region of interest" description="Disordered" evidence="1">
    <location>
        <begin position="111"/>
        <end position="131"/>
    </location>
</feature>
<proteinExistence type="predicted"/>
<accession>A0ABS8SVZ4</accession>
<dbReference type="EMBL" id="JACEIK010000845">
    <property type="protein sequence ID" value="MCD7462903.1"/>
    <property type="molecule type" value="Genomic_DNA"/>
</dbReference>
<dbReference type="Proteomes" id="UP000823775">
    <property type="component" value="Unassembled WGS sequence"/>
</dbReference>
<comment type="caution">
    <text evidence="2">The sequence shown here is derived from an EMBL/GenBank/DDBJ whole genome shotgun (WGS) entry which is preliminary data.</text>
</comment>
<name>A0ABS8SVZ4_DATST</name>
<protein>
    <submittedName>
        <fullName evidence="2">Uncharacterized protein</fullName>
    </submittedName>
</protein>